<feature type="signal peptide" evidence="1">
    <location>
        <begin position="1"/>
        <end position="17"/>
    </location>
</feature>
<reference evidence="2" key="1">
    <citation type="submission" date="2023-06" db="EMBL/GenBank/DDBJ databases">
        <title>Genome-scale phylogeny and comparative genomics of the fungal order Sordariales.</title>
        <authorList>
            <consortium name="Lawrence Berkeley National Laboratory"/>
            <person name="Hensen N."/>
            <person name="Bonometti L."/>
            <person name="Westerberg I."/>
            <person name="Brannstrom I.O."/>
            <person name="Guillou S."/>
            <person name="Cros-Aarteil S."/>
            <person name="Calhoun S."/>
            <person name="Haridas S."/>
            <person name="Kuo A."/>
            <person name="Mondo S."/>
            <person name="Pangilinan J."/>
            <person name="Riley R."/>
            <person name="LaButti K."/>
            <person name="Andreopoulos B."/>
            <person name="Lipzen A."/>
            <person name="Chen C."/>
            <person name="Yanf M."/>
            <person name="Daum C."/>
            <person name="Ng V."/>
            <person name="Clum A."/>
            <person name="Steindorff A."/>
            <person name="Ohm R."/>
            <person name="Martin F."/>
            <person name="Silar P."/>
            <person name="Natvig D."/>
            <person name="Lalanne C."/>
            <person name="Gautier V."/>
            <person name="Ament-velasquez S.L."/>
            <person name="Kruys A."/>
            <person name="Hutchinson M.I."/>
            <person name="Powell A.J."/>
            <person name="Barry K."/>
            <person name="Miller A.N."/>
            <person name="Grigoriev I.V."/>
            <person name="Debuchy R."/>
            <person name="Gladieux P."/>
            <person name="Thoren M.H."/>
            <person name="Johannesson H."/>
        </authorList>
    </citation>
    <scope>NUCLEOTIDE SEQUENCE</scope>
    <source>
        <strain evidence="2">SMH3187-1</strain>
    </source>
</reference>
<dbReference type="AlphaFoldDB" id="A0AA40BRI6"/>
<keyword evidence="1" id="KW-0732">Signal</keyword>
<proteinExistence type="predicted"/>
<dbReference type="Proteomes" id="UP001172155">
    <property type="component" value="Unassembled WGS sequence"/>
</dbReference>
<evidence type="ECO:0000313" key="2">
    <source>
        <dbReference type="EMBL" id="KAK0738958.1"/>
    </source>
</evidence>
<feature type="chain" id="PRO_5041316226" evidence="1">
    <location>
        <begin position="18"/>
        <end position="79"/>
    </location>
</feature>
<comment type="caution">
    <text evidence="2">The sequence shown here is derived from an EMBL/GenBank/DDBJ whole genome shotgun (WGS) entry which is preliminary data.</text>
</comment>
<evidence type="ECO:0000256" key="1">
    <source>
        <dbReference type="SAM" id="SignalP"/>
    </source>
</evidence>
<keyword evidence="3" id="KW-1185">Reference proteome</keyword>
<protein>
    <submittedName>
        <fullName evidence="2">Uncharacterized protein</fullName>
    </submittedName>
</protein>
<sequence>MQFPVVLAVLFAAGVSARDFTLYSNVNFGGNAHRGTRSDDSACCTLPRDCTGSNWQNRGDAFTVPAHLDNHIQSFRNRC</sequence>
<dbReference type="EMBL" id="JAUKUD010000007">
    <property type="protein sequence ID" value="KAK0738958.1"/>
    <property type="molecule type" value="Genomic_DNA"/>
</dbReference>
<accession>A0AA40BRI6</accession>
<organism evidence="2 3">
    <name type="scientific">Schizothecium vesticola</name>
    <dbReference type="NCBI Taxonomy" id="314040"/>
    <lineage>
        <taxon>Eukaryota</taxon>
        <taxon>Fungi</taxon>
        <taxon>Dikarya</taxon>
        <taxon>Ascomycota</taxon>
        <taxon>Pezizomycotina</taxon>
        <taxon>Sordariomycetes</taxon>
        <taxon>Sordariomycetidae</taxon>
        <taxon>Sordariales</taxon>
        <taxon>Schizotheciaceae</taxon>
        <taxon>Schizothecium</taxon>
    </lineage>
</organism>
<evidence type="ECO:0000313" key="3">
    <source>
        <dbReference type="Proteomes" id="UP001172155"/>
    </source>
</evidence>
<name>A0AA40BRI6_9PEZI</name>
<gene>
    <name evidence="2" type="ORF">B0T18DRAFT_333351</name>
</gene>